<organism evidence="1">
    <name type="scientific">Arion vulgaris</name>
    <dbReference type="NCBI Taxonomy" id="1028688"/>
    <lineage>
        <taxon>Eukaryota</taxon>
        <taxon>Metazoa</taxon>
        <taxon>Spiralia</taxon>
        <taxon>Lophotrochozoa</taxon>
        <taxon>Mollusca</taxon>
        <taxon>Gastropoda</taxon>
        <taxon>Heterobranchia</taxon>
        <taxon>Euthyneura</taxon>
        <taxon>Panpulmonata</taxon>
        <taxon>Eupulmonata</taxon>
        <taxon>Stylommatophora</taxon>
        <taxon>Helicina</taxon>
        <taxon>Arionoidea</taxon>
        <taxon>Arionidae</taxon>
        <taxon>Arion</taxon>
    </lineage>
</organism>
<protein>
    <submittedName>
        <fullName evidence="1">Uncharacterized protein</fullName>
    </submittedName>
</protein>
<reference evidence="1" key="1">
    <citation type="submission" date="2014-12" db="EMBL/GenBank/DDBJ databases">
        <title>Insight into the proteome of Arion vulgaris.</title>
        <authorList>
            <person name="Aradska J."/>
            <person name="Bulat T."/>
            <person name="Smidak R."/>
            <person name="Sarate P."/>
            <person name="Gangsoo J."/>
            <person name="Sialana F."/>
            <person name="Bilban M."/>
            <person name="Lubec G."/>
        </authorList>
    </citation>
    <scope>NUCLEOTIDE SEQUENCE</scope>
    <source>
        <tissue evidence="1">Skin</tissue>
    </source>
</reference>
<proteinExistence type="predicted"/>
<feature type="non-terminal residue" evidence="1">
    <location>
        <position position="139"/>
    </location>
</feature>
<sequence>MTVKEAQSDCKINMVEFSQYPSVQPQQLQSKTSIQCVLFRLPHTVDKHPSALELQQQGQASLSFTQTKQQVPPSPKQQLNSQYPLFTSIYLMIIKTMTKIIYPPIDRHTIAATGIARSSLDILWFLLVQINNLSEKTVN</sequence>
<evidence type="ECO:0000313" key="1">
    <source>
        <dbReference type="EMBL" id="CEK54642.1"/>
    </source>
</evidence>
<accession>A0A0B6YEJ2</accession>
<dbReference type="EMBL" id="HACG01007777">
    <property type="protein sequence ID" value="CEK54642.1"/>
    <property type="molecule type" value="Transcribed_RNA"/>
</dbReference>
<name>A0A0B6YEJ2_9EUPU</name>
<dbReference type="AlphaFoldDB" id="A0A0B6YEJ2"/>
<gene>
    <name evidence="1" type="primary">ORF23321</name>
</gene>